<dbReference type="PANTHER" id="PTHR33744:SF1">
    <property type="entry name" value="DNA-BINDING TRANSCRIPTIONAL ACTIVATOR ADER"/>
    <property type="match status" value="1"/>
</dbReference>
<dbReference type="PANTHER" id="PTHR33744">
    <property type="entry name" value="CARBOHYDRATE DIACID REGULATOR"/>
    <property type="match status" value="1"/>
</dbReference>
<organism evidence="2 3">
    <name type="scientific">Nocardia terrae</name>
    <dbReference type="NCBI Taxonomy" id="2675851"/>
    <lineage>
        <taxon>Bacteria</taxon>
        <taxon>Bacillati</taxon>
        <taxon>Actinomycetota</taxon>
        <taxon>Actinomycetes</taxon>
        <taxon>Mycobacteriales</taxon>
        <taxon>Nocardiaceae</taxon>
        <taxon>Nocardia</taxon>
    </lineage>
</organism>
<feature type="domain" description="PucR C-terminal helix-turn-helix" evidence="1">
    <location>
        <begin position="207"/>
        <end position="264"/>
    </location>
</feature>
<evidence type="ECO:0000259" key="1">
    <source>
        <dbReference type="Pfam" id="PF13556"/>
    </source>
</evidence>
<evidence type="ECO:0000313" key="2">
    <source>
        <dbReference type="EMBL" id="MVU83104.1"/>
    </source>
</evidence>
<accession>A0A7K1V8X9</accession>
<dbReference type="Proteomes" id="UP000466794">
    <property type="component" value="Unassembled WGS sequence"/>
</dbReference>
<name>A0A7K1V8X9_9NOCA</name>
<dbReference type="Gene3D" id="1.10.10.2840">
    <property type="entry name" value="PucR C-terminal helix-turn-helix domain"/>
    <property type="match status" value="1"/>
</dbReference>
<dbReference type="InterPro" id="IPR051448">
    <property type="entry name" value="CdaR-like_regulators"/>
</dbReference>
<dbReference type="AlphaFoldDB" id="A0A7K1V8X9"/>
<proteinExistence type="predicted"/>
<evidence type="ECO:0000313" key="3">
    <source>
        <dbReference type="Proteomes" id="UP000466794"/>
    </source>
</evidence>
<sequence>MQANTPGRLVAWGRNQEGVLSTPRIAAQTLVAALLSGHRRSTPALRAGIAIACGYQVVALSIPIEESAGEATAARRLCRVRAALDTALGSRALSLLTTAGGTVLVPQGDSAGPEPADAFPMTPRALATLTEAAGVGLTAVALTGPTERIADLAARAHELVELVHDLGYPAGLYGIRDLAVEYQLSRPGPAREHLAGLLAPISGDPRLLDTMVTFLETGLDRMETARRLGMHPNSITHRLRRIHRLSGLDLGCPEGIARARAALLVRGLEAPARPVLSARPGPRS</sequence>
<comment type="caution">
    <text evidence="2">The sequence shown here is derived from an EMBL/GenBank/DDBJ whole genome shotgun (WGS) entry which is preliminary data.</text>
</comment>
<protein>
    <recommendedName>
        <fullName evidence="1">PucR C-terminal helix-turn-helix domain-containing protein</fullName>
    </recommendedName>
</protein>
<dbReference type="InterPro" id="IPR042070">
    <property type="entry name" value="PucR_C-HTH_sf"/>
</dbReference>
<reference evidence="2 3" key="1">
    <citation type="submission" date="2019-12" db="EMBL/GenBank/DDBJ databases">
        <title>Nocardia sp. nov. ET3-3 isolated from soil.</title>
        <authorList>
            <person name="Kanchanasin P."/>
            <person name="Tanasupawat S."/>
            <person name="Yuki M."/>
            <person name="Kudo T."/>
        </authorList>
    </citation>
    <scope>NUCLEOTIDE SEQUENCE [LARGE SCALE GENOMIC DNA]</scope>
    <source>
        <strain evidence="2 3">ET3-3</strain>
    </source>
</reference>
<gene>
    <name evidence="2" type="ORF">GPX89_38435</name>
</gene>
<keyword evidence="3" id="KW-1185">Reference proteome</keyword>
<dbReference type="Pfam" id="PF13556">
    <property type="entry name" value="HTH_30"/>
    <property type="match status" value="1"/>
</dbReference>
<dbReference type="InterPro" id="IPR025736">
    <property type="entry name" value="PucR_C-HTH_dom"/>
</dbReference>
<dbReference type="EMBL" id="WRPP01000012">
    <property type="protein sequence ID" value="MVU83104.1"/>
    <property type="molecule type" value="Genomic_DNA"/>
</dbReference>